<gene>
    <name evidence="1" type="ORF">PPACK8108_LOCUS20043</name>
</gene>
<reference evidence="1" key="1">
    <citation type="submission" date="2022-06" db="EMBL/GenBank/DDBJ databases">
        <authorList>
            <consortium name="SYNGENTA / RWTH Aachen University"/>
        </authorList>
    </citation>
    <scope>NUCLEOTIDE SEQUENCE</scope>
</reference>
<name>A0AAV0BG57_PHAPC</name>
<organism evidence="1 2">
    <name type="scientific">Phakopsora pachyrhizi</name>
    <name type="common">Asian soybean rust disease fungus</name>
    <dbReference type="NCBI Taxonomy" id="170000"/>
    <lineage>
        <taxon>Eukaryota</taxon>
        <taxon>Fungi</taxon>
        <taxon>Dikarya</taxon>
        <taxon>Basidiomycota</taxon>
        <taxon>Pucciniomycotina</taxon>
        <taxon>Pucciniomycetes</taxon>
        <taxon>Pucciniales</taxon>
        <taxon>Phakopsoraceae</taxon>
        <taxon>Phakopsora</taxon>
    </lineage>
</organism>
<evidence type="ECO:0000313" key="1">
    <source>
        <dbReference type="EMBL" id="CAH7685505.1"/>
    </source>
</evidence>
<dbReference type="EMBL" id="CALTRL010005726">
    <property type="protein sequence ID" value="CAH7685505.1"/>
    <property type="molecule type" value="Genomic_DNA"/>
</dbReference>
<accession>A0AAV0BG57</accession>
<evidence type="ECO:0000313" key="2">
    <source>
        <dbReference type="Proteomes" id="UP001153365"/>
    </source>
</evidence>
<sequence>MSTTSSIKKQPLIQVNQSRPHAKDDPCKYILHKLLKPYFSIQILLKSTLAAPIAFRLHQAFLHHHHNHFPDLIVPEEGANYQRSNDAKRLTSTKLKQSKIEANKSVGAELIEILILIIDYRAHPPISSLSK</sequence>
<comment type="caution">
    <text evidence="1">The sequence shown here is derived from an EMBL/GenBank/DDBJ whole genome shotgun (WGS) entry which is preliminary data.</text>
</comment>
<keyword evidence="2" id="KW-1185">Reference proteome</keyword>
<dbReference type="AlphaFoldDB" id="A0AAV0BG57"/>
<proteinExistence type="predicted"/>
<dbReference type="Proteomes" id="UP001153365">
    <property type="component" value="Unassembled WGS sequence"/>
</dbReference>
<protein>
    <submittedName>
        <fullName evidence="1">Uncharacterized protein</fullName>
    </submittedName>
</protein>